<dbReference type="AlphaFoldDB" id="A0A423V0X1"/>
<name>A0A423V0X1_STRGL</name>
<dbReference type="EMBL" id="QWFA01000053">
    <property type="protein sequence ID" value="ROV68208.1"/>
    <property type="molecule type" value="Genomic_DNA"/>
</dbReference>
<reference evidence="2 3" key="1">
    <citation type="submission" date="2018-08" db="EMBL/GenBank/DDBJ databases">
        <title>Streptomyces globisporus 1912-4Crt, whole genome shotgun sequence.</title>
        <authorList>
            <person name="Matselyukh B."/>
        </authorList>
    </citation>
    <scope>NUCLEOTIDE SEQUENCE [LARGE SCALE GENOMIC DNA]</scope>
    <source>
        <strain evidence="2 3">1912-4Crt</strain>
    </source>
</reference>
<proteinExistence type="predicted"/>
<comment type="caution">
    <text evidence="2">The sequence shown here is derived from an EMBL/GenBank/DDBJ whole genome shotgun (WGS) entry which is preliminary data.</text>
</comment>
<accession>A0A423V0X1</accession>
<sequence>MCEKSSVHSLGTGKLSILRPQGVLPILHQARSCGWGFVANDDPQPVDRISVHRGSSMLSTGRPQAGRSCPQLCPASPHPCPLFGNATHALTARSERRHTKGLGWAVGNRGKAGDRSGEKWPPPVHRVCRTSVRPQKARVVHGRHPQDRWTKNSR</sequence>
<evidence type="ECO:0000256" key="1">
    <source>
        <dbReference type="SAM" id="MobiDB-lite"/>
    </source>
</evidence>
<feature type="region of interest" description="Disordered" evidence="1">
    <location>
        <begin position="100"/>
        <end position="154"/>
    </location>
</feature>
<feature type="compositionally biased region" description="Basic and acidic residues" evidence="1">
    <location>
        <begin position="144"/>
        <end position="154"/>
    </location>
</feature>
<protein>
    <submittedName>
        <fullName evidence="2">Uncharacterized protein</fullName>
    </submittedName>
</protein>
<organism evidence="2 3">
    <name type="scientific">Streptomyces globisporus</name>
    <dbReference type="NCBI Taxonomy" id="1908"/>
    <lineage>
        <taxon>Bacteria</taxon>
        <taxon>Bacillati</taxon>
        <taxon>Actinomycetota</taxon>
        <taxon>Actinomycetes</taxon>
        <taxon>Kitasatosporales</taxon>
        <taxon>Streptomycetaceae</taxon>
        <taxon>Streptomyces</taxon>
    </lineage>
</organism>
<evidence type="ECO:0000313" key="3">
    <source>
        <dbReference type="Proteomes" id="UP000285596"/>
    </source>
</evidence>
<dbReference type="Proteomes" id="UP000285596">
    <property type="component" value="Unassembled WGS sequence"/>
</dbReference>
<gene>
    <name evidence="2" type="ORF">D3105_12470</name>
</gene>
<evidence type="ECO:0000313" key="2">
    <source>
        <dbReference type="EMBL" id="ROV68208.1"/>
    </source>
</evidence>